<dbReference type="PANTHER" id="PTHR16071">
    <property type="entry name" value="CHROMOSOME 1 OPEN READING FRAME 112"/>
    <property type="match status" value="1"/>
</dbReference>
<gene>
    <name evidence="1" type="primary">ORF219517</name>
</gene>
<protein>
    <submittedName>
        <fullName evidence="1">Uncharacterized protein</fullName>
    </submittedName>
</protein>
<feature type="non-terminal residue" evidence="1">
    <location>
        <position position="1"/>
    </location>
</feature>
<organism evidence="1">
    <name type="scientific">Arion vulgaris</name>
    <dbReference type="NCBI Taxonomy" id="1028688"/>
    <lineage>
        <taxon>Eukaryota</taxon>
        <taxon>Metazoa</taxon>
        <taxon>Spiralia</taxon>
        <taxon>Lophotrochozoa</taxon>
        <taxon>Mollusca</taxon>
        <taxon>Gastropoda</taxon>
        <taxon>Heterobranchia</taxon>
        <taxon>Euthyneura</taxon>
        <taxon>Panpulmonata</taxon>
        <taxon>Eupulmonata</taxon>
        <taxon>Stylommatophora</taxon>
        <taxon>Helicina</taxon>
        <taxon>Arionoidea</taxon>
        <taxon>Arionidae</taxon>
        <taxon>Arion</taxon>
    </lineage>
</organism>
<sequence>RIQIVNATTPILGYLVGSRAFRSALTTHTEERTSDDRLPQLLIQLMVLDMLPKYEADVMHQWLPPNNHTASSTTSLLSAIFVSIQQCEVEMRIPVTL</sequence>
<proteinExistence type="predicted"/>
<accession>A0A0B7C2T3</accession>
<dbReference type="AlphaFoldDB" id="A0A0B7C2T3"/>
<dbReference type="PANTHER" id="PTHR16071:SF2">
    <property type="entry name" value="FIGNL1-INTERACTING REGULATOR OF RECOMBINATION AND MITOSIS"/>
    <property type="match status" value="1"/>
</dbReference>
<evidence type="ECO:0000313" key="1">
    <source>
        <dbReference type="EMBL" id="CEK98760.1"/>
    </source>
</evidence>
<dbReference type="EMBL" id="HACG01051889">
    <property type="protein sequence ID" value="CEK98760.1"/>
    <property type="molecule type" value="Transcribed_RNA"/>
</dbReference>
<feature type="non-terminal residue" evidence="1">
    <location>
        <position position="97"/>
    </location>
</feature>
<reference evidence="1" key="1">
    <citation type="submission" date="2014-12" db="EMBL/GenBank/DDBJ databases">
        <title>Insight into the proteome of Arion vulgaris.</title>
        <authorList>
            <person name="Aradska J."/>
            <person name="Bulat T."/>
            <person name="Smidak R."/>
            <person name="Sarate P."/>
            <person name="Gangsoo J."/>
            <person name="Sialana F."/>
            <person name="Bilban M."/>
            <person name="Lubec G."/>
        </authorList>
    </citation>
    <scope>NUCLEOTIDE SEQUENCE</scope>
    <source>
        <tissue evidence="1">Skin</tissue>
    </source>
</reference>
<dbReference type="InterPro" id="IPR027902">
    <property type="entry name" value="DUF4487"/>
</dbReference>
<name>A0A0B7C2T3_9EUPU</name>
<dbReference type="Pfam" id="PF14868">
    <property type="entry name" value="DUF4487"/>
    <property type="match status" value="1"/>
</dbReference>